<reference evidence="1 2" key="1">
    <citation type="journal article" date="2011" name="Science">
        <title>The ecoresponsive genome of Daphnia pulex.</title>
        <authorList>
            <person name="Colbourne J.K."/>
            <person name="Pfrender M.E."/>
            <person name="Gilbert D."/>
            <person name="Thomas W.K."/>
            <person name="Tucker A."/>
            <person name="Oakley T.H."/>
            <person name="Tokishita S."/>
            <person name="Aerts A."/>
            <person name="Arnold G.J."/>
            <person name="Basu M.K."/>
            <person name="Bauer D.J."/>
            <person name="Caceres C.E."/>
            <person name="Carmel L."/>
            <person name="Casola C."/>
            <person name="Choi J.H."/>
            <person name="Detter J.C."/>
            <person name="Dong Q."/>
            <person name="Dusheyko S."/>
            <person name="Eads B.D."/>
            <person name="Frohlich T."/>
            <person name="Geiler-Samerotte K.A."/>
            <person name="Gerlach D."/>
            <person name="Hatcher P."/>
            <person name="Jogdeo S."/>
            <person name="Krijgsveld J."/>
            <person name="Kriventseva E.V."/>
            <person name="Kultz D."/>
            <person name="Laforsch C."/>
            <person name="Lindquist E."/>
            <person name="Lopez J."/>
            <person name="Manak J.R."/>
            <person name="Muller J."/>
            <person name="Pangilinan J."/>
            <person name="Patwardhan R.P."/>
            <person name="Pitluck S."/>
            <person name="Pritham E.J."/>
            <person name="Rechtsteiner A."/>
            <person name="Rho M."/>
            <person name="Rogozin I.B."/>
            <person name="Sakarya O."/>
            <person name="Salamov A."/>
            <person name="Schaack S."/>
            <person name="Shapiro H."/>
            <person name="Shiga Y."/>
            <person name="Skalitzky C."/>
            <person name="Smith Z."/>
            <person name="Souvorov A."/>
            <person name="Sung W."/>
            <person name="Tang Z."/>
            <person name="Tsuchiya D."/>
            <person name="Tu H."/>
            <person name="Vos H."/>
            <person name="Wang M."/>
            <person name="Wolf Y.I."/>
            <person name="Yamagata H."/>
            <person name="Yamada T."/>
            <person name="Ye Y."/>
            <person name="Shaw J.R."/>
            <person name="Andrews J."/>
            <person name="Crease T.J."/>
            <person name="Tang H."/>
            <person name="Lucas S.M."/>
            <person name="Robertson H.M."/>
            <person name="Bork P."/>
            <person name="Koonin E.V."/>
            <person name="Zdobnov E.M."/>
            <person name="Grigoriev I.V."/>
            <person name="Lynch M."/>
            <person name="Boore J.L."/>
        </authorList>
    </citation>
    <scope>NUCLEOTIDE SEQUENCE [LARGE SCALE GENOMIC DNA]</scope>
</reference>
<organism evidence="1 2">
    <name type="scientific">Daphnia pulex</name>
    <name type="common">Water flea</name>
    <dbReference type="NCBI Taxonomy" id="6669"/>
    <lineage>
        <taxon>Eukaryota</taxon>
        <taxon>Metazoa</taxon>
        <taxon>Ecdysozoa</taxon>
        <taxon>Arthropoda</taxon>
        <taxon>Crustacea</taxon>
        <taxon>Branchiopoda</taxon>
        <taxon>Diplostraca</taxon>
        <taxon>Cladocera</taxon>
        <taxon>Anomopoda</taxon>
        <taxon>Daphniidae</taxon>
        <taxon>Daphnia</taxon>
    </lineage>
</organism>
<evidence type="ECO:0000313" key="1">
    <source>
        <dbReference type="EMBL" id="EFX80051.1"/>
    </source>
</evidence>
<protein>
    <submittedName>
        <fullName evidence="1">Uncharacterized protein</fullName>
    </submittedName>
</protein>
<dbReference type="KEGG" id="dpx:DAPPUDRAFT_244260"/>
<keyword evidence="2" id="KW-1185">Reference proteome</keyword>
<proteinExistence type="predicted"/>
<dbReference type="Proteomes" id="UP000000305">
    <property type="component" value="Unassembled WGS sequence"/>
</dbReference>
<gene>
    <name evidence="1" type="ORF">DAPPUDRAFT_244260</name>
</gene>
<sequence length="69" mass="8308">MYKATPTKRDWVYLLTDLKDDKSDSQEAQDLFNDVWTVAELISHEYVRLNTVKFKLPSRYGFWHPWSIN</sequence>
<evidence type="ECO:0000313" key="2">
    <source>
        <dbReference type="Proteomes" id="UP000000305"/>
    </source>
</evidence>
<dbReference type="AlphaFoldDB" id="E9GKJ9"/>
<dbReference type="EMBL" id="GL732549">
    <property type="protein sequence ID" value="EFX80051.1"/>
    <property type="molecule type" value="Genomic_DNA"/>
</dbReference>
<dbReference type="HOGENOM" id="CLU_2778426_0_0_1"/>
<dbReference type="InParanoid" id="E9GKJ9"/>
<name>E9GKJ9_DAPPU</name>
<accession>E9GKJ9</accession>